<dbReference type="EMBL" id="BAOQ01000030">
    <property type="protein sequence ID" value="GAC85153.1"/>
    <property type="molecule type" value="Genomic_DNA"/>
</dbReference>
<proteinExistence type="predicted"/>
<dbReference type="Proteomes" id="UP000035021">
    <property type="component" value="Unassembled WGS sequence"/>
</dbReference>
<reference evidence="2 3" key="1">
    <citation type="submission" date="2013-02" db="EMBL/GenBank/DDBJ databases">
        <title>Whole genome shotgun sequence of Gordonia paraffinivorans NBRC 108238.</title>
        <authorList>
            <person name="Isaki-Nakamura S."/>
            <person name="Hosoyama A."/>
            <person name="Tsuchikane K."/>
            <person name="Ando Y."/>
            <person name="Baba S."/>
            <person name="Ohji S."/>
            <person name="Hamada M."/>
            <person name="Tamura T."/>
            <person name="Yamazoe A."/>
            <person name="Yamazaki S."/>
            <person name="Fujita N."/>
        </authorList>
    </citation>
    <scope>NUCLEOTIDE SEQUENCE [LARGE SCALE GENOMIC DNA]</scope>
    <source>
        <strain evidence="2 3">NBRC 108238</strain>
    </source>
</reference>
<keyword evidence="3" id="KW-1185">Reference proteome</keyword>
<evidence type="ECO:0000313" key="2">
    <source>
        <dbReference type="EMBL" id="GAC85153.1"/>
    </source>
</evidence>
<accession>A0ABQ0INL6</accession>
<evidence type="ECO:0000313" key="3">
    <source>
        <dbReference type="Proteomes" id="UP000035021"/>
    </source>
</evidence>
<comment type="caution">
    <text evidence="2">The sequence shown here is derived from an EMBL/GenBank/DDBJ whole genome shotgun (WGS) entry which is preliminary data.</text>
</comment>
<evidence type="ECO:0000256" key="1">
    <source>
        <dbReference type="SAM" id="MobiDB-lite"/>
    </source>
</evidence>
<organism evidence="2 3">
    <name type="scientific">Gordonia paraffinivorans NBRC 108238</name>
    <dbReference type="NCBI Taxonomy" id="1223543"/>
    <lineage>
        <taxon>Bacteria</taxon>
        <taxon>Bacillati</taxon>
        <taxon>Actinomycetota</taxon>
        <taxon>Actinomycetes</taxon>
        <taxon>Mycobacteriales</taxon>
        <taxon>Gordoniaceae</taxon>
        <taxon>Gordonia</taxon>
    </lineage>
</organism>
<gene>
    <name evidence="2" type="ORF">GP2_030_00440</name>
</gene>
<name>A0ABQ0INL6_9ACTN</name>
<protein>
    <submittedName>
        <fullName evidence="2">Uncharacterized protein</fullName>
    </submittedName>
</protein>
<feature type="region of interest" description="Disordered" evidence="1">
    <location>
        <begin position="15"/>
        <end position="67"/>
    </location>
</feature>
<sequence>MQPPALVERVIPATPRRTRTEPGQVTMRTPRNTVTGHHAPGRAAGSRSRERTYLPGRPPPEALDRGPVARFSHMTDGLSRVWSVRAGSGPKNLAALDTGASM</sequence>
<feature type="compositionally biased region" description="Polar residues" evidence="1">
    <location>
        <begin position="21"/>
        <end position="35"/>
    </location>
</feature>